<feature type="transmembrane region" description="Helical" evidence="2">
    <location>
        <begin position="68"/>
        <end position="91"/>
    </location>
</feature>
<keyword evidence="2" id="KW-0472">Membrane</keyword>
<dbReference type="OrthoDB" id="3696035at2"/>
<gene>
    <name evidence="3" type="ORF">AOZ06_42475</name>
</gene>
<keyword evidence="2" id="KW-1133">Transmembrane helix</keyword>
<feature type="region of interest" description="Disordered" evidence="1">
    <location>
        <begin position="1"/>
        <end position="58"/>
    </location>
</feature>
<dbReference type="Proteomes" id="UP000063699">
    <property type="component" value="Chromosome"/>
</dbReference>
<feature type="compositionally biased region" description="Low complexity" evidence="1">
    <location>
        <begin position="36"/>
        <end position="45"/>
    </location>
</feature>
<feature type="transmembrane region" description="Helical" evidence="2">
    <location>
        <begin position="133"/>
        <end position="155"/>
    </location>
</feature>
<keyword evidence="2" id="KW-0812">Transmembrane</keyword>
<organism evidence="3 4">
    <name type="scientific">Kibdelosporangium phytohabitans</name>
    <dbReference type="NCBI Taxonomy" id="860235"/>
    <lineage>
        <taxon>Bacteria</taxon>
        <taxon>Bacillati</taxon>
        <taxon>Actinomycetota</taxon>
        <taxon>Actinomycetes</taxon>
        <taxon>Pseudonocardiales</taxon>
        <taxon>Pseudonocardiaceae</taxon>
        <taxon>Kibdelosporangium</taxon>
    </lineage>
</organism>
<protein>
    <submittedName>
        <fullName evidence="3">Uncharacterized protein</fullName>
    </submittedName>
</protein>
<evidence type="ECO:0000313" key="4">
    <source>
        <dbReference type="Proteomes" id="UP000063699"/>
    </source>
</evidence>
<dbReference type="KEGG" id="kphy:AOZ06_42475"/>
<reference evidence="3 4" key="1">
    <citation type="submission" date="2015-07" db="EMBL/GenBank/DDBJ databases">
        <title>Genome sequencing of Kibdelosporangium phytohabitans.</title>
        <authorList>
            <person name="Qin S."/>
            <person name="Xing K."/>
        </authorList>
    </citation>
    <scope>NUCLEOTIDE SEQUENCE [LARGE SCALE GENOMIC DNA]</scope>
    <source>
        <strain evidence="3 4">KLBMP1111</strain>
    </source>
</reference>
<sequence>MSNEHGQQQHPGQQSPMPGFAPPPQSGYPQTPPGGQPAYPAHQPYPGGPGSYGYGQQPAAKPGSVTGAAVLGFIQAGITLITTGILFSALFGTASVQDSSAAFGWILALAQLAGLVLLIFGAVRLLSGSSRTLYIVGAALELVICAYYLISFLAIPNGGMFAEQVADLKAAMAVIPIVFAIMPLIGLILALGSAAGNYVSATRGR</sequence>
<proteinExistence type="predicted"/>
<evidence type="ECO:0000256" key="1">
    <source>
        <dbReference type="SAM" id="MobiDB-lite"/>
    </source>
</evidence>
<keyword evidence="4" id="KW-1185">Reference proteome</keyword>
<feature type="transmembrane region" description="Helical" evidence="2">
    <location>
        <begin position="103"/>
        <end position="126"/>
    </location>
</feature>
<feature type="transmembrane region" description="Helical" evidence="2">
    <location>
        <begin position="175"/>
        <end position="199"/>
    </location>
</feature>
<dbReference type="AlphaFoldDB" id="A0A0N9I234"/>
<dbReference type="STRING" id="860235.AOZ06_42475"/>
<evidence type="ECO:0000313" key="3">
    <source>
        <dbReference type="EMBL" id="ALG12641.1"/>
    </source>
</evidence>
<evidence type="ECO:0000256" key="2">
    <source>
        <dbReference type="SAM" id="Phobius"/>
    </source>
</evidence>
<dbReference type="RefSeq" id="WP_054294533.1">
    <property type="nucleotide sequence ID" value="NZ_CP012752.1"/>
</dbReference>
<feature type="compositionally biased region" description="Low complexity" evidence="1">
    <location>
        <begin position="1"/>
        <end position="18"/>
    </location>
</feature>
<feature type="compositionally biased region" description="Pro residues" evidence="1">
    <location>
        <begin position="19"/>
        <end position="35"/>
    </location>
</feature>
<accession>A0A0N9I234</accession>
<name>A0A0N9I234_9PSEU</name>
<dbReference type="EMBL" id="CP012752">
    <property type="protein sequence ID" value="ALG12641.1"/>
    <property type="molecule type" value="Genomic_DNA"/>
</dbReference>